<evidence type="ECO:0000256" key="1">
    <source>
        <dbReference type="SAM" id="Phobius"/>
    </source>
</evidence>
<organism evidence="3 4">
    <name type="scientific">Cyprinus carpio carpio</name>
    <dbReference type="NCBI Taxonomy" id="630221"/>
    <lineage>
        <taxon>Eukaryota</taxon>
        <taxon>Metazoa</taxon>
        <taxon>Chordata</taxon>
        <taxon>Craniata</taxon>
        <taxon>Vertebrata</taxon>
        <taxon>Euteleostomi</taxon>
        <taxon>Actinopterygii</taxon>
        <taxon>Neopterygii</taxon>
        <taxon>Teleostei</taxon>
        <taxon>Ostariophysi</taxon>
        <taxon>Cypriniformes</taxon>
        <taxon>Cyprinidae</taxon>
        <taxon>Cyprininae</taxon>
        <taxon>Cyprinus</taxon>
    </lineage>
</organism>
<evidence type="ECO:0000313" key="3">
    <source>
        <dbReference type="Ensembl" id="ENSCCRP00000052296.2"/>
    </source>
</evidence>
<reference evidence="3" key="1">
    <citation type="submission" date="2025-08" db="UniProtKB">
        <authorList>
            <consortium name="Ensembl"/>
        </authorList>
    </citation>
    <scope>IDENTIFICATION</scope>
</reference>
<feature type="domain" description="Ig-like" evidence="2">
    <location>
        <begin position="255"/>
        <end position="346"/>
    </location>
</feature>
<dbReference type="InterPro" id="IPR036179">
    <property type="entry name" value="Ig-like_dom_sf"/>
</dbReference>
<dbReference type="InterPro" id="IPR013783">
    <property type="entry name" value="Ig-like_fold"/>
</dbReference>
<keyword evidence="1" id="KW-0472">Membrane</keyword>
<accession>A0A8C1CVN3</accession>
<evidence type="ECO:0000259" key="2">
    <source>
        <dbReference type="PROSITE" id="PS50835"/>
    </source>
</evidence>
<feature type="domain" description="Ig-like" evidence="2">
    <location>
        <begin position="29"/>
        <end position="121"/>
    </location>
</feature>
<dbReference type="GeneTree" id="ENSGT01150000286924"/>
<keyword evidence="4" id="KW-1185">Reference proteome</keyword>
<dbReference type="OMA" id="KELICTA"/>
<name>A0A8C1CVN3_CYPCA</name>
<proteinExistence type="predicted"/>
<dbReference type="InterPro" id="IPR003599">
    <property type="entry name" value="Ig_sub"/>
</dbReference>
<dbReference type="PROSITE" id="PS50835">
    <property type="entry name" value="IG_LIKE"/>
    <property type="match status" value="2"/>
</dbReference>
<dbReference type="Proteomes" id="UP001108240">
    <property type="component" value="Unplaced"/>
</dbReference>
<dbReference type="PANTHER" id="PTHR46484:SF7">
    <property type="entry name" value="MYELIN-ASSOCIATED GLYCOPROTEIN-LIKE-RELATED"/>
    <property type="match status" value="1"/>
</dbReference>
<feature type="transmembrane region" description="Helical" evidence="1">
    <location>
        <begin position="353"/>
        <end position="378"/>
    </location>
</feature>
<protein>
    <recommendedName>
        <fullName evidence="2">Ig-like domain-containing protein</fullName>
    </recommendedName>
</protein>
<dbReference type="InterPro" id="IPR007110">
    <property type="entry name" value="Ig-like_dom"/>
</dbReference>
<dbReference type="Gene3D" id="2.60.40.10">
    <property type="entry name" value="Immunoglobulins"/>
    <property type="match status" value="3"/>
</dbReference>
<dbReference type="SUPFAM" id="SSF48726">
    <property type="entry name" value="Immunoglobulin"/>
    <property type="match status" value="3"/>
</dbReference>
<keyword evidence="1" id="KW-1133">Transmembrane helix</keyword>
<dbReference type="Ensembl" id="ENSCCRT00000056697.2">
    <property type="protein sequence ID" value="ENSCCRP00000052296.2"/>
    <property type="gene ID" value="ENSCCRG00000008169.2"/>
</dbReference>
<dbReference type="SMART" id="SM00409">
    <property type="entry name" value="IG"/>
    <property type="match status" value="3"/>
</dbReference>
<dbReference type="AlphaFoldDB" id="A0A8C1CVN3"/>
<reference evidence="3" key="2">
    <citation type="submission" date="2025-09" db="UniProtKB">
        <authorList>
            <consortium name="Ensembl"/>
        </authorList>
    </citation>
    <scope>IDENTIFICATION</scope>
</reference>
<dbReference type="PANTHER" id="PTHR46484">
    <property type="entry name" value="SI:CH211-171H4.5-RELATED"/>
    <property type="match status" value="1"/>
</dbReference>
<sequence length="498" mass="56236">MNCYVAINSLSMSQRNLLQVFSSISGAHHKISIEPGLADVTEGVAKNFNCSVYHSCQKEDPTITWNYENMQVTKGNKKLSGLNQISYSNITFLAEKEDNGKELICTATFSGANFKASVVLRVHQYQKPASPTQNETYFQHVADVIPKITALPRSCVVIPCSFKMEEEYVTRLRVLWVTKKGGYMFHTDPVDVLDNFKGRTRLLGNPDEQNCTVEMDNVQTHDNGPFCVRAERENERYSFNNSCVFIIMRASPDKPVMSSLPEDIEPGTRVTIKCSVNHTCSSHPPQITWSIPTARETISHSHMGGGVWETVSAVTFIPTGYEEKDEIVCTANFWGGKTQEKTAFLSIRRFQGVGIGLCVIGSSLVFILICIFAGVFIYKRQHKRPHQDIQGSLTQSEPRRSVWNRFSSRFSMPEGRAPWSNRGNRSETRRSIWSRFSRHQSPRTNTNLRAEYMANNTCTVAGNKPFSKPHMPSPKSEPKSYHGYDYDADFTNLYGNVL</sequence>
<evidence type="ECO:0000313" key="4">
    <source>
        <dbReference type="Proteomes" id="UP001108240"/>
    </source>
</evidence>
<keyword evidence="1" id="KW-0812">Transmembrane</keyword>